<evidence type="ECO:0000313" key="2">
    <source>
        <dbReference type="EMBL" id="KAJ7755319.1"/>
    </source>
</evidence>
<gene>
    <name evidence="2" type="ORF">DFH07DRAFT_868423</name>
</gene>
<feature type="region of interest" description="Disordered" evidence="1">
    <location>
        <begin position="18"/>
        <end position="38"/>
    </location>
</feature>
<evidence type="ECO:0000313" key="3">
    <source>
        <dbReference type="Proteomes" id="UP001215280"/>
    </source>
</evidence>
<accession>A0AAD7J358</accession>
<organism evidence="2 3">
    <name type="scientific">Mycena maculata</name>
    <dbReference type="NCBI Taxonomy" id="230809"/>
    <lineage>
        <taxon>Eukaryota</taxon>
        <taxon>Fungi</taxon>
        <taxon>Dikarya</taxon>
        <taxon>Basidiomycota</taxon>
        <taxon>Agaricomycotina</taxon>
        <taxon>Agaricomycetes</taxon>
        <taxon>Agaricomycetidae</taxon>
        <taxon>Agaricales</taxon>
        <taxon>Marasmiineae</taxon>
        <taxon>Mycenaceae</taxon>
        <taxon>Mycena</taxon>
    </lineage>
</organism>
<evidence type="ECO:0000256" key="1">
    <source>
        <dbReference type="SAM" id="MobiDB-lite"/>
    </source>
</evidence>
<dbReference type="Proteomes" id="UP001215280">
    <property type="component" value="Unassembled WGS sequence"/>
</dbReference>
<keyword evidence="3" id="KW-1185">Reference proteome</keyword>
<reference evidence="2" key="1">
    <citation type="submission" date="2023-03" db="EMBL/GenBank/DDBJ databases">
        <title>Massive genome expansion in bonnet fungi (Mycena s.s.) driven by repeated elements and novel gene families across ecological guilds.</title>
        <authorList>
            <consortium name="Lawrence Berkeley National Laboratory"/>
            <person name="Harder C.B."/>
            <person name="Miyauchi S."/>
            <person name="Viragh M."/>
            <person name="Kuo A."/>
            <person name="Thoen E."/>
            <person name="Andreopoulos B."/>
            <person name="Lu D."/>
            <person name="Skrede I."/>
            <person name="Drula E."/>
            <person name="Henrissat B."/>
            <person name="Morin E."/>
            <person name="Kohler A."/>
            <person name="Barry K."/>
            <person name="LaButti K."/>
            <person name="Morin E."/>
            <person name="Salamov A."/>
            <person name="Lipzen A."/>
            <person name="Mereny Z."/>
            <person name="Hegedus B."/>
            <person name="Baldrian P."/>
            <person name="Stursova M."/>
            <person name="Weitz H."/>
            <person name="Taylor A."/>
            <person name="Grigoriev I.V."/>
            <person name="Nagy L.G."/>
            <person name="Martin F."/>
            <person name="Kauserud H."/>
        </authorList>
    </citation>
    <scope>NUCLEOTIDE SEQUENCE</scope>
    <source>
        <strain evidence="2">CBHHK188m</strain>
    </source>
</reference>
<dbReference type="EMBL" id="JARJLG010000064">
    <property type="protein sequence ID" value="KAJ7755319.1"/>
    <property type="molecule type" value="Genomic_DNA"/>
</dbReference>
<protein>
    <submittedName>
        <fullName evidence="2">Uncharacterized protein</fullName>
    </submittedName>
</protein>
<dbReference type="AlphaFoldDB" id="A0AAD7J358"/>
<proteinExistence type="predicted"/>
<comment type="caution">
    <text evidence="2">The sequence shown here is derived from an EMBL/GenBank/DDBJ whole genome shotgun (WGS) entry which is preliminary data.</text>
</comment>
<name>A0AAD7J358_9AGAR</name>
<sequence length="471" mass="51709">MIESTLLSSVLAFTDSNSSPKYLSDSDPRVSHPGTHSGFYGLPTNPRCIYKTGKAWPVPPGPEAYRVHREARPIFNHDIQLVWLQLGEAVYGLLDFQKAGPLHLWIGVEPGSLSSEDAQTAAEGCKGILAEAGFPDVEIAFREPIYSPSTGPKLLKHSVSIVDPTADFRSPLIPALGVQIAPKKTPHFEGTGALYFRESIESDRAFLFTCRHVALPPPVHKNHLYEHKKTGKRKPAQERELGLLGEAAEDATITKTRQKFQDRVTKARKTIDKINALHTEITKHWTLPRQRVLGFVIYAPPISVGTGPKKLTEDWALVEIYRDKIDWTGFMGNVVYLGIQMTPGNFASKMHPHPEGRSSLKYPDDGLLQVKGFVKEEEIRQPTQLDANGEECFLVVKNGKTTGVTFGRGAVLESFVRVYDEHGIEKTSIEVAIYPYSNKDGAFSAPGDSGSIVVDGEGRVVDMLAGGAGAT</sequence>